<dbReference type="AlphaFoldDB" id="A0A2P8CJ76"/>
<reference evidence="2 3" key="1">
    <citation type="submission" date="2018-03" db="EMBL/GenBank/DDBJ databases">
        <title>Genomic Encyclopedia of Archaeal and Bacterial Type Strains, Phase II (KMG-II): from individual species to whole genera.</title>
        <authorList>
            <person name="Goeker M."/>
        </authorList>
    </citation>
    <scope>NUCLEOTIDE SEQUENCE [LARGE SCALE GENOMIC DNA]</scope>
    <source>
        <strain evidence="2 3">DSM 45312</strain>
    </source>
</reference>
<gene>
    <name evidence="2" type="ORF">CLV63_1383</name>
</gene>
<accession>A0A2P8CJ76</accession>
<sequence length="369" mass="40045">MVARPPERILEQVAKKQGKGAETRRKLAVNKENNWLLAITLNSFSKFAENQKLSDLETVVVQAFQRNGFSDEEIKKHGELGEQIPQDMRNAIFPEKFARLDVKSSYSMNDMRRDAEGIVRTFRARPNVTNVDVSAIHAKRATLRDFPRIKNSVLREHASEALVVVEPDAAPAPRAAAAGQYTIKATRFKCIERAGDSIFNRSNEAYWIFGSLGGGTPVTTRSPIFEGVDSGESRTFSATAGCIWGQNCVAQALPEGEVASLVQLWEHDEGKPDQIKAGVAAAFAAAAGILAATGVAAWVGAVVVGVGAVVQWLLGFLDDDHIADQTFVFSSAVLQKQIPNAGQALPPVVRKFTDGDADYDLTIQVTHVS</sequence>
<keyword evidence="1" id="KW-0472">Membrane</keyword>
<protein>
    <submittedName>
        <fullName evidence="2">Uncharacterized protein</fullName>
    </submittedName>
</protein>
<keyword evidence="1" id="KW-1133">Transmembrane helix</keyword>
<dbReference type="Proteomes" id="UP000240542">
    <property type="component" value="Unassembled WGS sequence"/>
</dbReference>
<feature type="transmembrane region" description="Helical" evidence="1">
    <location>
        <begin position="281"/>
        <end position="314"/>
    </location>
</feature>
<comment type="caution">
    <text evidence="2">The sequence shown here is derived from an EMBL/GenBank/DDBJ whole genome shotgun (WGS) entry which is preliminary data.</text>
</comment>
<dbReference type="OrthoDB" id="3435965at2"/>
<proteinExistence type="predicted"/>
<organism evidence="2 3">
    <name type="scientific">Murinocardiopsis flavida</name>
    <dbReference type="NCBI Taxonomy" id="645275"/>
    <lineage>
        <taxon>Bacteria</taxon>
        <taxon>Bacillati</taxon>
        <taxon>Actinomycetota</taxon>
        <taxon>Actinomycetes</taxon>
        <taxon>Streptosporangiales</taxon>
        <taxon>Nocardiopsidaceae</taxon>
        <taxon>Murinocardiopsis</taxon>
    </lineage>
</organism>
<evidence type="ECO:0000256" key="1">
    <source>
        <dbReference type="SAM" id="Phobius"/>
    </source>
</evidence>
<evidence type="ECO:0000313" key="3">
    <source>
        <dbReference type="Proteomes" id="UP000240542"/>
    </source>
</evidence>
<dbReference type="EMBL" id="PYGA01000038">
    <property type="protein sequence ID" value="PSK85004.1"/>
    <property type="molecule type" value="Genomic_DNA"/>
</dbReference>
<keyword evidence="1" id="KW-0812">Transmembrane</keyword>
<evidence type="ECO:0000313" key="2">
    <source>
        <dbReference type="EMBL" id="PSK85004.1"/>
    </source>
</evidence>
<keyword evidence="3" id="KW-1185">Reference proteome</keyword>
<name>A0A2P8CJ76_9ACTN</name>